<evidence type="ECO:0000256" key="11">
    <source>
        <dbReference type="PIRSR" id="PIRSR610347-3"/>
    </source>
</evidence>
<evidence type="ECO:0000256" key="5">
    <source>
        <dbReference type="ARBA" id="ARBA00022801"/>
    </source>
</evidence>
<evidence type="ECO:0000256" key="8">
    <source>
        <dbReference type="ARBA" id="ARBA00023242"/>
    </source>
</evidence>
<evidence type="ECO:0008006" key="14">
    <source>
        <dbReference type="Google" id="ProtNLM"/>
    </source>
</evidence>
<dbReference type="GO" id="GO:0005634">
    <property type="term" value="C:nucleus"/>
    <property type="evidence" value="ECO:0007669"/>
    <property type="project" value="UniProtKB-SubCell"/>
</dbReference>
<evidence type="ECO:0000256" key="3">
    <source>
        <dbReference type="ARBA" id="ARBA00022722"/>
    </source>
</evidence>
<dbReference type="EMBL" id="JARTCD010000135">
    <property type="protein sequence ID" value="KAJ8651850.1"/>
    <property type="molecule type" value="Genomic_DNA"/>
</dbReference>
<evidence type="ECO:0000313" key="12">
    <source>
        <dbReference type="EMBL" id="KAJ8651850.1"/>
    </source>
</evidence>
<dbReference type="GO" id="GO:0006281">
    <property type="term" value="P:DNA repair"/>
    <property type="evidence" value="ECO:0007669"/>
    <property type="project" value="UniProtKB-KW"/>
</dbReference>
<comment type="similarity">
    <text evidence="2">Belongs to the tyrosyl-DNA phosphodiesterase family.</text>
</comment>
<gene>
    <name evidence="12" type="ORF">O0I10_012569</name>
</gene>
<feature type="active site" description="Proton donor/acceptor" evidence="9">
    <location>
        <position position="367"/>
    </location>
</feature>
<dbReference type="RefSeq" id="XP_058336764.1">
    <property type="nucleotide sequence ID" value="XM_058492461.1"/>
</dbReference>
<keyword evidence="8" id="KW-0539">Nucleus</keyword>
<feature type="active site" description="Nucleophile" evidence="9">
    <location>
        <position position="131"/>
    </location>
</feature>
<dbReference type="InterPro" id="IPR010347">
    <property type="entry name" value="Tdp1"/>
</dbReference>
<dbReference type="GO" id="GO:0003690">
    <property type="term" value="F:double-stranded DNA binding"/>
    <property type="evidence" value="ECO:0007669"/>
    <property type="project" value="TreeGrafter"/>
</dbReference>
<keyword evidence="3" id="KW-0540">Nuclease</keyword>
<evidence type="ECO:0000256" key="2">
    <source>
        <dbReference type="ARBA" id="ARBA00010205"/>
    </source>
</evidence>
<dbReference type="SUPFAM" id="SSF56024">
    <property type="entry name" value="Phospholipase D/nuclease"/>
    <property type="match status" value="2"/>
</dbReference>
<evidence type="ECO:0000256" key="6">
    <source>
        <dbReference type="ARBA" id="ARBA00022839"/>
    </source>
</evidence>
<comment type="caution">
    <text evidence="12">The sequence shown here is derived from an EMBL/GenBank/DDBJ whole genome shotgun (WGS) entry which is preliminary data.</text>
</comment>
<organism evidence="12 13">
    <name type="scientific">Lichtheimia ornata</name>
    <dbReference type="NCBI Taxonomy" id="688661"/>
    <lineage>
        <taxon>Eukaryota</taxon>
        <taxon>Fungi</taxon>
        <taxon>Fungi incertae sedis</taxon>
        <taxon>Mucoromycota</taxon>
        <taxon>Mucoromycotina</taxon>
        <taxon>Mucoromycetes</taxon>
        <taxon>Mucorales</taxon>
        <taxon>Lichtheimiaceae</taxon>
        <taxon>Lichtheimia</taxon>
    </lineage>
</organism>
<accession>A0AAD7URG6</accession>
<dbReference type="Gene3D" id="3.30.870.10">
    <property type="entry name" value="Endonuclease Chain A"/>
    <property type="match status" value="2"/>
</dbReference>
<proteinExistence type="inferred from homology"/>
<evidence type="ECO:0000256" key="10">
    <source>
        <dbReference type="PIRSR" id="PIRSR610347-2"/>
    </source>
</evidence>
<evidence type="ECO:0000256" key="9">
    <source>
        <dbReference type="PIRSR" id="PIRSR610347-1"/>
    </source>
</evidence>
<keyword evidence="13" id="KW-1185">Reference proteome</keyword>
<dbReference type="Pfam" id="PF06087">
    <property type="entry name" value="Tyr-DNA_phospho"/>
    <property type="match status" value="1"/>
</dbReference>
<dbReference type="AlphaFoldDB" id="A0AAD7URG6"/>
<dbReference type="GO" id="GO:0003697">
    <property type="term" value="F:single-stranded DNA binding"/>
    <property type="evidence" value="ECO:0007669"/>
    <property type="project" value="TreeGrafter"/>
</dbReference>
<evidence type="ECO:0000256" key="4">
    <source>
        <dbReference type="ARBA" id="ARBA00022763"/>
    </source>
</evidence>
<feature type="site" description="Interaction with DNA" evidence="11">
    <location>
        <position position="390"/>
    </location>
</feature>
<evidence type="ECO:0000256" key="7">
    <source>
        <dbReference type="ARBA" id="ARBA00023204"/>
    </source>
</evidence>
<keyword evidence="6" id="KW-0269">Exonuclease</keyword>
<dbReference type="PANTHER" id="PTHR12415">
    <property type="entry name" value="TYROSYL-DNA PHOSPHODIESTERASE 1"/>
    <property type="match status" value="1"/>
</dbReference>
<dbReference type="PANTHER" id="PTHR12415:SF0">
    <property type="entry name" value="TYROSYL-DNA PHOSPHODIESTERASE 1"/>
    <property type="match status" value="1"/>
</dbReference>
<dbReference type="GO" id="GO:0004527">
    <property type="term" value="F:exonuclease activity"/>
    <property type="evidence" value="ECO:0007669"/>
    <property type="project" value="UniProtKB-KW"/>
</dbReference>
<dbReference type="Proteomes" id="UP001234581">
    <property type="component" value="Unassembled WGS sequence"/>
</dbReference>
<feature type="binding site" evidence="10">
    <location>
        <position position="133"/>
    </location>
    <ligand>
        <name>substrate</name>
    </ligand>
</feature>
<evidence type="ECO:0000313" key="13">
    <source>
        <dbReference type="Proteomes" id="UP001234581"/>
    </source>
</evidence>
<sequence>MSSVKHPRDHSDVNDEETDSRKKFKSLHYVDAGVRLLESKPVTNAENIGCVTLKDIIRHDHLESMYQFNFTVNLDFLMDALHPKVRDTAQVTVIHGHRFDETRLAIQADAKRYPNVRLLLPTLRDKYGTHHTKAMVLFFNRNGVKTARLVVSTANLCPEDWEQMTQGVYMSPLCPLKQDSQPVAGTVIGAEFGSEFERHLISYFQAYGPDLSALRKQVALYDWSQCKAILIGSVPGYHRGGTMNDWGLGRLAQVLRTRVKLSEKCCEQGSTIVAQCSSFPGVTEKWFDNDLGASLAEATNAKAAVKPTLKFIYPTAQEVRRSCTGIVDSAGFLRLDQKTFDQHEGWLKKRLCRWQSKRAGRQIVMPHIKTYTRITGDELEWFLLTSANLSRAAWGQYQKDHTQIYIKSYELGVLLCRELFQDLSDDVHLLPATVENRLPTIEEPMSSATIVPIRLPYDIPILPYGPEDECYTRGYASRALEDHFGSGSANLID</sequence>
<feature type="binding site" evidence="10">
    <location>
        <position position="369"/>
    </location>
    <ligand>
        <name>substrate</name>
    </ligand>
</feature>
<dbReference type="GO" id="GO:0017005">
    <property type="term" value="F:3'-tyrosyl-DNA phosphodiesterase activity"/>
    <property type="evidence" value="ECO:0007669"/>
    <property type="project" value="TreeGrafter"/>
</dbReference>
<name>A0AAD7URG6_9FUNG</name>
<reference evidence="12 13" key="1">
    <citation type="submission" date="2023-03" db="EMBL/GenBank/DDBJ databases">
        <title>Genome sequence of Lichtheimia ornata CBS 291.66.</title>
        <authorList>
            <person name="Mohabir J.T."/>
            <person name="Shea T.P."/>
            <person name="Kurbessoian T."/>
            <person name="Berby B."/>
            <person name="Fontaine J."/>
            <person name="Livny J."/>
            <person name="Gnirke A."/>
            <person name="Stajich J.E."/>
            <person name="Cuomo C.A."/>
        </authorList>
    </citation>
    <scope>NUCLEOTIDE SEQUENCE [LARGE SCALE GENOMIC DNA]</scope>
    <source>
        <strain evidence="12">CBS 291.66</strain>
    </source>
</reference>
<protein>
    <recommendedName>
        <fullName evidence="14">Tyrosyl-DNA phosphodiesterase</fullName>
    </recommendedName>
</protein>
<keyword evidence="5" id="KW-0378">Hydrolase</keyword>
<keyword evidence="7" id="KW-0234">DNA repair</keyword>
<evidence type="ECO:0000256" key="1">
    <source>
        <dbReference type="ARBA" id="ARBA00004123"/>
    </source>
</evidence>
<comment type="subcellular location">
    <subcellularLocation>
        <location evidence="1">Nucleus</location>
    </subcellularLocation>
</comment>
<dbReference type="GeneID" id="83219906"/>
<keyword evidence="4" id="KW-0227">DNA damage</keyword>